<comment type="caution">
    <text evidence="1">The sequence shown here is derived from an EMBL/GenBank/DDBJ whole genome shotgun (WGS) entry which is preliminary data.</text>
</comment>
<dbReference type="EMBL" id="CAMPGE010022980">
    <property type="protein sequence ID" value="CAI2380965.1"/>
    <property type="molecule type" value="Genomic_DNA"/>
</dbReference>
<evidence type="ECO:0000313" key="2">
    <source>
        <dbReference type="Proteomes" id="UP001295684"/>
    </source>
</evidence>
<gene>
    <name evidence="1" type="ORF">ECRASSUSDP1_LOCUS22408</name>
</gene>
<accession>A0AAD1XZM4</accession>
<dbReference type="Gene3D" id="1.10.418.10">
    <property type="entry name" value="Calponin-like domain"/>
    <property type="match status" value="1"/>
</dbReference>
<protein>
    <submittedName>
        <fullName evidence="1">Uncharacterized protein</fullName>
    </submittedName>
</protein>
<organism evidence="1 2">
    <name type="scientific">Euplotes crassus</name>
    <dbReference type="NCBI Taxonomy" id="5936"/>
    <lineage>
        <taxon>Eukaryota</taxon>
        <taxon>Sar</taxon>
        <taxon>Alveolata</taxon>
        <taxon>Ciliophora</taxon>
        <taxon>Intramacronucleata</taxon>
        <taxon>Spirotrichea</taxon>
        <taxon>Hypotrichia</taxon>
        <taxon>Euplotida</taxon>
        <taxon>Euplotidae</taxon>
        <taxon>Moneuplotes</taxon>
    </lineage>
</organism>
<proteinExistence type="predicted"/>
<dbReference type="AlphaFoldDB" id="A0AAD1XZM4"/>
<keyword evidence="2" id="KW-1185">Reference proteome</keyword>
<dbReference type="Proteomes" id="UP001295684">
    <property type="component" value="Unassembled WGS sequence"/>
</dbReference>
<reference evidence="1" key="1">
    <citation type="submission" date="2023-07" db="EMBL/GenBank/DDBJ databases">
        <authorList>
            <consortium name="AG Swart"/>
            <person name="Singh M."/>
            <person name="Singh A."/>
            <person name="Seah K."/>
            <person name="Emmerich C."/>
        </authorList>
    </citation>
    <scope>NUCLEOTIDE SEQUENCE</scope>
    <source>
        <strain evidence="1">DP1</strain>
    </source>
</reference>
<name>A0AAD1XZM4_EUPCR</name>
<evidence type="ECO:0000313" key="1">
    <source>
        <dbReference type="EMBL" id="CAI2380965.1"/>
    </source>
</evidence>
<sequence>MESSGGKGFHKVVVSKENKGLKKFVNDIFESNGYPRVKKFAKEFSNGKLFLLLFNLIFDESLSLPFSGDSSVESKLQNWNKINAMICFNYLQQDFYFGAATMTTLAKGDSPDTLCHVLRLLLNSSQVHYEDAIVDEAGKADISDVLIAASESAGMGPDTKFVGGFTDPTAQKIS</sequence>
<dbReference type="SUPFAM" id="SSF47576">
    <property type="entry name" value="Calponin-homology domain, CH-domain"/>
    <property type="match status" value="1"/>
</dbReference>
<dbReference type="InterPro" id="IPR036872">
    <property type="entry name" value="CH_dom_sf"/>
</dbReference>